<accession>A0A2I0BB63</accession>
<dbReference type="Pfam" id="PF00564">
    <property type="entry name" value="PB1"/>
    <property type="match status" value="1"/>
</dbReference>
<dbReference type="Gene3D" id="3.10.20.90">
    <property type="entry name" value="Phosphatidylinositol 3-kinase Catalytic Subunit, Chain A, domain 1"/>
    <property type="match status" value="1"/>
</dbReference>
<dbReference type="EMBL" id="KZ451898">
    <property type="protein sequence ID" value="PKA65044.1"/>
    <property type="molecule type" value="Genomic_DNA"/>
</dbReference>
<dbReference type="PANTHER" id="PTHR31066">
    <property type="entry name" value="OS05G0427100 PROTEIN-RELATED"/>
    <property type="match status" value="1"/>
</dbReference>
<keyword evidence="3" id="KW-1185">Reference proteome</keyword>
<evidence type="ECO:0000259" key="1">
    <source>
        <dbReference type="SMART" id="SM00666"/>
    </source>
</evidence>
<dbReference type="CDD" id="cd06410">
    <property type="entry name" value="PB1_UP2"/>
    <property type="match status" value="1"/>
</dbReference>
<protein>
    <recommendedName>
        <fullName evidence="1">PB1 domain-containing protein</fullName>
    </recommendedName>
</protein>
<dbReference type="Proteomes" id="UP000236161">
    <property type="component" value="Unassembled WGS sequence"/>
</dbReference>
<dbReference type="AlphaFoldDB" id="A0A2I0BB63"/>
<feature type="domain" description="PB1" evidence="1">
    <location>
        <begin position="32"/>
        <end position="125"/>
    </location>
</feature>
<dbReference type="SUPFAM" id="SSF54277">
    <property type="entry name" value="CAD &amp; PB1 domains"/>
    <property type="match status" value="1"/>
</dbReference>
<gene>
    <name evidence="2" type="ORF">AXF42_Ash019056</name>
</gene>
<dbReference type="InterPro" id="IPR000270">
    <property type="entry name" value="PB1_dom"/>
</dbReference>
<dbReference type="SMART" id="SM00666">
    <property type="entry name" value="PB1"/>
    <property type="match status" value="1"/>
</dbReference>
<reference evidence="2 3" key="1">
    <citation type="journal article" date="2017" name="Nature">
        <title>The Apostasia genome and the evolution of orchids.</title>
        <authorList>
            <person name="Zhang G.Q."/>
            <person name="Liu K.W."/>
            <person name="Li Z."/>
            <person name="Lohaus R."/>
            <person name="Hsiao Y.Y."/>
            <person name="Niu S.C."/>
            <person name="Wang J.Y."/>
            <person name="Lin Y.C."/>
            <person name="Xu Q."/>
            <person name="Chen L.J."/>
            <person name="Yoshida K."/>
            <person name="Fujiwara S."/>
            <person name="Wang Z.W."/>
            <person name="Zhang Y.Q."/>
            <person name="Mitsuda N."/>
            <person name="Wang M."/>
            <person name="Liu G.H."/>
            <person name="Pecoraro L."/>
            <person name="Huang H.X."/>
            <person name="Xiao X.J."/>
            <person name="Lin M."/>
            <person name="Wu X.Y."/>
            <person name="Wu W.L."/>
            <person name="Chen Y.Y."/>
            <person name="Chang S.B."/>
            <person name="Sakamoto S."/>
            <person name="Ohme-Takagi M."/>
            <person name="Yagi M."/>
            <person name="Zeng S.J."/>
            <person name="Shen C.Y."/>
            <person name="Yeh C.M."/>
            <person name="Luo Y.B."/>
            <person name="Tsai W.C."/>
            <person name="Van de Peer Y."/>
            <person name="Liu Z.J."/>
        </authorList>
    </citation>
    <scope>NUCLEOTIDE SEQUENCE [LARGE SCALE GENOMIC DNA]</scope>
    <source>
        <strain evidence="3">cv. Shenzhen</strain>
        <tissue evidence="2">Stem</tissue>
    </source>
</reference>
<proteinExistence type="predicted"/>
<dbReference type="STRING" id="1088818.A0A2I0BB63"/>
<name>A0A2I0BB63_9ASPA</name>
<sequence length="296" mass="31144">MESPSPPSPCSPSSPNRLKFVCSYGGRILPRPCDGVLRYVGGETRLLSVPRGITFSELKEKLSGTFSAELVVKYQLMSEDLDALVSVRTDDDLYHMIDEYDRLERGARFPTSAFAPRFRLFLFPVAAAVAASPEPAASPEQRYVDAINGGLFTISSCGNSPTSAVESSFIVAGGGLGRGNTAAAAAGGGMHRVRSTPNLSGGGGGGSQTSSPRAYQRAGGAFAYAGGGSPLRMGGFRQEIGWGCSCGWTGGSSSSQMMRKYICSPPTKAGGSQLVGSPPRRPSYHAAPQMRRVIWE</sequence>
<evidence type="ECO:0000313" key="3">
    <source>
        <dbReference type="Proteomes" id="UP000236161"/>
    </source>
</evidence>
<evidence type="ECO:0000313" key="2">
    <source>
        <dbReference type="EMBL" id="PKA65044.1"/>
    </source>
</evidence>
<dbReference type="InterPro" id="IPR053198">
    <property type="entry name" value="Gynoecium_Dev_Regulator"/>
</dbReference>
<dbReference type="OrthoDB" id="1882326at2759"/>
<dbReference type="PANTHER" id="PTHR31066:SF85">
    <property type="entry name" value="OS02G0809100 PROTEIN"/>
    <property type="match status" value="1"/>
</dbReference>
<organism evidence="2 3">
    <name type="scientific">Apostasia shenzhenica</name>
    <dbReference type="NCBI Taxonomy" id="1088818"/>
    <lineage>
        <taxon>Eukaryota</taxon>
        <taxon>Viridiplantae</taxon>
        <taxon>Streptophyta</taxon>
        <taxon>Embryophyta</taxon>
        <taxon>Tracheophyta</taxon>
        <taxon>Spermatophyta</taxon>
        <taxon>Magnoliopsida</taxon>
        <taxon>Liliopsida</taxon>
        <taxon>Asparagales</taxon>
        <taxon>Orchidaceae</taxon>
        <taxon>Apostasioideae</taxon>
        <taxon>Apostasia</taxon>
    </lineage>
</organism>